<name>A0A0C2CP39_9BACT</name>
<proteinExistence type="predicted"/>
<reference evidence="2 3" key="1">
    <citation type="submission" date="2014-12" db="EMBL/GenBank/DDBJ databases">
        <title>Genome assembly of Enhygromyxa salina DSM 15201.</title>
        <authorList>
            <person name="Sharma G."/>
            <person name="Subramanian S."/>
        </authorList>
    </citation>
    <scope>NUCLEOTIDE SEQUENCE [LARGE SCALE GENOMIC DNA]</scope>
    <source>
        <strain evidence="2 3">DSM 15201</strain>
    </source>
</reference>
<dbReference type="Proteomes" id="UP000031599">
    <property type="component" value="Unassembled WGS sequence"/>
</dbReference>
<evidence type="ECO:0000313" key="2">
    <source>
        <dbReference type="EMBL" id="KIG11510.1"/>
    </source>
</evidence>
<gene>
    <name evidence="2" type="ORF">DB30_03967</name>
    <name evidence="1" type="ORF">DB30_03968</name>
</gene>
<sequence>MPAADTEPSARLCAMGRRSATRLMQQAFLVHVEDGAITRVPTIPCPKA</sequence>
<comment type="caution">
    <text evidence="2">The sequence shown here is derived from an EMBL/GenBank/DDBJ whole genome shotgun (WGS) entry which is preliminary data.</text>
</comment>
<organism evidence="2 3">
    <name type="scientific">Enhygromyxa salina</name>
    <dbReference type="NCBI Taxonomy" id="215803"/>
    <lineage>
        <taxon>Bacteria</taxon>
        <taxon>Pseudomonadati</taxon>
        <taxon>Myxococcota</taxon>
        <taxon>Polyangia</taxon>
        <taxon>Nannocystales</taxon>
        <taxon>Nannocystaceae</taxon>
        <taxon>Enhygromyxa</taxon>
    </lineage>
</organism>
<accession>A0A0C2CP39</accession>
<protein>
    <submittedName>
        <fullName evidence="2">Uncharacterized protein</fullName>
    </submittedName>
</protein>
<evidence type="ECO:0000313" key="1">
    <source>
        <dbReference type="EMBL" id="KIG11509.1"/>
    </source>
</evidence>
<dbReference type="AlphaFoldDB" id="A0A0C2CP39"/>
<dbReference type="EMBL" id="JMCC02000303">
    <property type="protein sequence ID" value="KIG11509.1"/>
    <property type="molecule type" value="Genomic_DNA"/>
</dbReference>
<evidence type="ECO:0000313" key="3">
    <source>
        <dbReference type="Proteomes" id="UP000031599"/>
    </source>
</evidence>
<dbReference type="EMBL" id="JMCC02000299">
    <property type="protein sequence ID" value="KIG11510.1"/>
    <property type="molecule type" value="Genomic_DNA"/>
</dbReference>